<keyword evidence="2" id="KW-1185">Reference proteome</keyword>
<evidence type="ECO:0000313" key="2">
    <source>
        <dbReference type="Proteomes" id="UP001499987"/>
    </source>
</evidence>
<dbReference type="RefSeq" id="WP_344626392.1">
    <property type="nucleotide sequence ID" value="NZ_BAAALD010000066.1"/>
</dbReference>
<reference evidence="2" key="1">
    <citation type="journal article" date="2019" name="Int. J. Syst. Evol. Microbiol.">
        <title>The Global Catalogue of Microorganisms (GCM) 10K type strain sequencing project: providing services to taxonomists for standard genome sequencing and annotation.</title>
        <authorList>
            <consortium name="The Broad Institute Genomics Platform"/>
            <consortium name="The Broad Institute Genome Sequencing Center for Infectious Disease"/>
            <person name="Wu L."/>
            <person name="Ma J."/>
        </authorList>
    </citation>
    <scope>NUCLEOTIDE SEQUENCE [LARGE SCALE GENOMIC DNA]</scope>
    <source>
        <strain evidence="2">JCM 13002</strain>
    </source>
</reference>
<dbReference type="Proteomes" id="UP001499987">
    <property type="component" value="Unassembled WGS sequence"/>
</dbReference>
<gene>
    <name evidence="1" type="ORF">GCM10009663_55110</name>
</gene>
<name>A0ABP4EHP6_9ACTN</name>
<protein>
    <submittedName>
        <fullName evidence="1">Uncharacterized protein</fullName>
    </submittedName>
</protein>
<sequence>MVHLTGQLTGQLARPFRRVATSPGRAAQTLRDAADDLLARGAALRLPAVRRELDAAESGDLLVTGTPSGGTVRIEWQRHGRPAITLDGPYRLDRVDLKGSHRARLYGLTAGVRLVCPEWSPLFLIAPAQLPVLACAAAASRMVPVR</sequence>
<evidence type="ECO:0000313" key="1">
    <source>
        <dbReference type="EMBL" id="GAA1106042.1"/>
    </source>
</evidence>
<proteinExistence type="predicted"/>
<dbReference type="EMBL" id="BAAALD010000066">
    <property type="protein sequence ID" value="GAA1106042.1"/>
    <property type="molecule type" value="Genomic_DNA"/>
</dbReference>
<comment type="caution">
    <text evidence="1">The sequence shown here is derived from an EMBL/GenBank/DDBJ whole genome shotgun (WGS) entry which is preliminary data.</text>
</comment>
<accession>A0ABP4EHP6</accession>
<organism evidence="1 2">
    <name type="scientific">Kitasatospora arboriphila</name>
    <dbReference type="NCBI Taxonomy" id="258052"/>
    <lineage>
        <taxon>Bacteria</taxon>
        <taxon>Bacillati</taxon>
        <taxon>Actinomycetota</taxon>
        <taxon>Actinomycetes</taxon>
        <taxon>Kitasatosporales</taxon>
        <taxon>Streptomycetaceae</taxon>
        <taxon>Kitasatospora</taxon>
    </lineage>
</organism>